<dbReference type="Pfam" id="PF00467">
    <property type="entry name" value="KOW"/>
    <property type="match status" value="1"/>
</dbReference>
<feature type="domain" description="KOW" evidence="6">
    <location>
        <begin position="5"/>
        <end position="32"/>
    </location>
</feature>
<evidence type="ECO:0000313" key="7">
    <source>
        <dbReference type="EMBL" id="EFF41718.1"/>
    </source>
</evidence>
<keyword evidence="5" id="KW-0694">RNA-binding</keyword>
<accession>D4XVI4</accession>
<dbReference type="InterPro" id="IPR003256">
    <property type="entry name" value="Ribosomal_uL24"/>
</dbReference>
<dbReference type="Proteomes" id="UP000004757">
    <property type="component" value="Unassembled WGS sequence"/>
</dbReference>
<dbReference type="SUPFAM" id="SSF50104">
    <property type="entry name" value="Translation proteins SH3-like domain"/>
    <property type="match status" value="1"/>
</dbReference>
<dbReference type="GO" id="GO:0005840">
    <property type="term" value="C:ribosome"/>
    <property type="evidence" value="ECO:0007669"/>
    <property type="project" value="UniProtKB-KW"/>
</dbReference>
<keyword evidence="5" id="KW-0699">rRNA-binding</keyword>
<gene>
    <name evidence="5 7" type="primary">rplX</name>
    <name evidence="7" type="ORF">MALL_0595</name>
</gene>
<evidence type="ECO:0000256" key="2">
    <source>
        <dbReference type="ARBA" id="ARBA00022980"/>
    </source>
</evidence>
<comment type="caution">
    <text evidence="7">The sequence shown here is derived from an EMBL/GenBank/DDBJ whole genome shotgun (WGS) entry which is preliminary data.</text>
</comment>
<dbReference type="NCBIfam" id="TIGR01079">
    <property type="entry name" value="rplX_bact"/>
    <property type="match status" value="1"/>
</dbReference>
<evidence type="ECO:0000256" key="5">
    <source>
        <dbReference type="HAMAP-Rule" id="MF_01326"/>
    </source>
</evidence>
<dbReference type="InterPro" id="IPR008991">
    <property type="entry name" value="Translation_prot_SH3-like_sf"/>
</dbReference>
<dbReference type="PANTHER" id="PTHR12903">
    <property type="entry name" value="MITOCHONDRIAL RIBOSOMAL PROTEIN L24"/>
    <property type="match status" value="1"/>
</dbReference>
<dbReference type="GO" id="GO:0003735">
    <property type="term" value="F:structural constituent of ribosome"/>
    <property type="evidence" value="ECO:0007669"/>
    <property type="project" value="InterPro"/>
</dbReference>
<organism evidence="7 8">
    <name type="scientific">Mycoplasmopsis alligatoris A21JP2</name>
    <dbReference type="NCBI Taxonomy" id="747682"/>
    <lineage>
        <taxon>Bacteria</taxon>
        <taxon>Bacillati</taxon>
        <taxon>Mycoplasmatota</taxon>
        <taxon>Mycoplasmoidales</taxon>
        <taxon>Metamycoplasmataceae</taxon>
        <taxon>Mycoplasmopsis</taxon>
    </lineage>
</organism>
<dbReference type="AlphaFoldDB" id="D4XVI4"/>
<name>D4XVI4_9BACT</name>
<dbReference type="GO" id="GO:1990904">
    <property type="term" value="C:ribonucleoprotein complex"/>
    <property type="evidence" value="ECO:0007669"/>
    <property type="project" value="UniProtKB-KW"/>
</dbReference>
<dbReference type="Pfam" id="PF17136">
    <property type="entry name" value="ribosomal_L24"/>
    <property type="match status" value="1"/>
</dbReference>
<dbReference type="eggNOG" id="COG0198">
    <property type="taxonomic scope" value="Bacteria"/>
</dbReference>
<comment type="function">
    <text evidence="5">One of two assembly initiator proteins, it binds directly to the 5'-end of the 23S rRNA, where it nucleates assembly of the 50S subunit.</text>
</comment>
<dbReference type="STRING" id="747682.MALL_0595"/>
<evidence type="ECO:0000256" key="4">
    <source>
        <dbReference type="ARBA" id="ARBA00035206"/>
    </source>
</evidence>
<dbReference type="CDD" id="cd06089">
    <property type="entry name" value="KOW_RPL26"/>
    <property type="match status" value="1"/>
</dbReference>
<evidence type="ECO:0000256" key="1">
    <source>
        <dbReference type="ARBA" id="ARBA00010618"/>
    </source>
</evidence>
<sequence>MNKIKFKKNDQVYVTTGRNKGKSGTIQAVNHKAQTVIIKDVNMVTKHNKPTQQNTEGSISSKEAAIHVSNVAFLTKKAVKNAPAQVSKIGYTFKDGKKVRIAKKTKKEI</sequence>
<reference evidence="7 8" key="1">
    <citation type="submission" date="2010-03" db="EMBL/GenBank/DDBJ databases">
        <authorList>
            <person name="Glass J.I."/>
            <person name="Benders G.A."/>
            <person name="Durkin A.S."/>
            <person name="Farmerie W.G."/>
            <person name="Hlavinka K."/>
            <person name="Hostetler J."/>
            <person name="Jackson J."/>
            <person name="May M.A."/>
            <person name="Miller R.H."/>
            <person name="Paralanov V."/>
            <person name="Radune D."/>
            <person name="Szczypinski B."/>
            <person name="Brown D.R."/>
        </authorList>
    </citation>
    <scope>NUCLEOTIDE SEQUENCE [LARGE SCALE GENOMIC DNA]</scope>
    <source>
        <strain evidence="7 8">A21JP2</strain>
    </source>
</reference>
<dbReference type="InterPro" id="IPR005824">
    <property type="entry name" value="KOW"/>
</dbReference>
<dbReference type="InterPro" id="IPR014722">
    <property type="entry name" value="Rib_uL2_dom2"/>
</dbReference>
<comment type="subunit">
    <text evidence="5">Part of the 50S ribosomal subunit.</text>
</comment>
<dbReference type="GO" id="GO:0006412">
    <property type="term" value="P:translation"/>
    <property type="evidence" value="ECO:0007669"/>
    <property type="project" value="UniProtKB-UniRule"/>
</dbReference>
<dbReference type="HAMAP" id="MF_01326_B">
    <property type="entry name" value="Ribosomal_uL24_B"/>
    <property type="match status" value="1"/>
</dbReference>
<evidence type="ECO:0000259" key="6">
    <source>
        <dbReference type="SMART" id="SM00739"/>
    </source>
</evidence>
<keyword evidence="8" id="KW-1185">Reference proteome</keyword>
<comment type="similarity">
    <text evidence="1 5">Belongs to the universal ribosomal protein uL24 family.</text>
</comment>
<proteinExistence type="inferred from homology"/>
<dbReference type="OrthoDB" id="9807419at2"/>
<dbReference type="GO" id="GO:0019843">
    <property type="term" value="F:rRNA binding"/>
    <property type="evidence" value="ECO:0007669"/>
    <property type="project" value="UniProtKB-UniRule"/>
</dbReference>
<dbReference type="InterPro" id="IPR041988">
    <property type="entry name" value="Ribosomal_uL24_KOW"/>
</dbReference>
<dbReference type="SMART" id="SM00739">
    <property type="entry name" value="KOW"/>
    <property type="match status" value="1"/>
</dbReference>
<dbReference type="Gene3D" id="2.30.30.30">
    <property type="match status" value="1"/>
</dbReference>
<keyword evidence="2 5" id="KW-0689">Ribosomal protein</keyword>
<comment type="function">
    <text evidence="5">One of the proteins that surrounds the polypeptide exit tunnel on the outside of the subunit.</text>
</comment>
<dbReference type="InterPro" id="IPR057264">
    <property type="entry name" value="Ribosomal_uL24_C"/>
</dbReference>
<keyword evidence="3 5" id="KW-0687">Ribonucleoprotein</keyword>
<dbReference type="EMBL" id="ADNC01000007">
    <property type="protein sequence ID" value="EFF41718.1"/>
    <property type="molecule type" value="Genomic_DNA"/>
</dbReference>
<protein>
    <recommendedName>
        <fullName evidence="4 5">Large ribosomal subunit protein uL24</fullName>
    </recommendedName>
</protein>
<evidence type="ECO:0000256" key="3">
    <source>
        <dbReference type="ARBA" id="ARBA00023274"/>
    </source>
</evidence>
<evidence type="ECO:0000313" key="8">
    <source>
        <dbReference type="Proteomes" id="UP000004757"/>
    </source>
</evidence>